<evidence type="ECO:0000313" key="2">
    <source>
        <dbReference type="EMBL" id="MCB5362848.1"/>
    </source>
</evidence>
<dbReference type="PROSITE" id="PS50883">
    <property type="entry name" value="EAL"/>
    <property type="match status" value="1"/>
</dbReference>
<protein>
    <submittedName>
        <fullName evidence="2">EAL domain-containing protein</fullName>
    </submittedName>
</protein>
<reference evidence="2 3" key="1">
    <citation type="submission" date="2020-07" db="EMBL/GenBank/DDBJ databases">
        <title>Pusillimonas sp. nov., isolated from poultry manure in Taiwan.</title>
        <authorList>
            <person name="Lin S.-Y."/>
            <person name="Tang Y.-S."/>
            <person name="Young C.-C."/>
        </authorList>
    </citation>
    <scope>NUCLEOTIDE SEQUENCE [LARGE SCALE GENOMIC DNA]</scope>
    <source>
        <strain evidence="2 3">CC-YST705</strain>
    </source>
</reference>
<gene>
    <name evidence="2" type="ORF">H0484_03640</name>
</gene>
<accession>A0ABS8CA30</accession>
<feature type="domain" description="EAL" evidence="1">
    <location>
        <begin position="1"/>
        <end position="133"/>
    </location>
</feature>
<comment type="caution">
    <text evidence="2">The sequence shown here is derived from an EMBL/GenBank/DDBJ whole genome shotgun (WGS) entry which is preliminary data.</text>
</comment>
<proteinExistence type="predicted"/>
<dbReference type="Gene3D" id="3.20.20.450">
    <property type="entry name" value="EAL domain"/>
    <property type="match status" value="1"/>
</dbReference>
<dbReference type="RefSeq" id="WP_226953098.1">
    <property type="nucleotide sequence ID" value="NZ_JACDXW010000002.1"/>
</dbReference>
<evidence type="ECO:0000313" key="3">
    <source>
        <dbReference type="Proteomes" id="UP000776983"/>
    </source>
</evidence>
<sequence length="133" mass="14997">MLARHRSVTPRLIIELDAFALSAQAQRDYGNDIVSLCRRLHSEFGMRVGLRALTQQIEVMYRLGELACAYVKLGEDFIDLLQGSTGARELLRALVRTARTGGIEVVTMRVSDGDEREWLRREGVGSLQLERAH</sequence>
<dbReference type="Proteomes" id="UP000776983">
    <property type="component" value="Unassembled WGS sequence"/>
</dbReference>
<dbReference type="EMBL" id="JACDXW010000002">
    <property type="protein sequence ID" value="MCB5362848.1"/>
    <property type="molecule type" value="Genomic_DNA"/>
</dbReference>
<dbReference type="Pfam" id="PF00563">
    <property type="entry name" value="EAL"/>
    <property type="match status" value="1"/>
</dbReference>
<keyword evidence="3" id="KW-1185">Reference proteome</keyword>
<organism evidence="2 3">
    <name type="scientific">Mesopusillimonas faecipullorum</name>
    <dbReference type="NCBI Taxonomy" id="2755040"/>
    <lineage>
        <taxon>Bacteria</taxon>
        <taxon>Pseudomonadati</taxon>
        <taxon>Pseudomonadota</taxon>
        <taxon>Betaproteobacteria</taxon>
        <taxon>Burkholderiales</taxon>
        <taxon>Alcaligenaceae</taxon>
        <taxon>Mesopusillimonas</taxon>
    </lineage>
</organism>
<name>A0ABS8CA30_9BURK</name>
<dbReference type="InterPro" id="IPR035919">
    <property type="entry name" value="EAL_sf"/>
</dbReference>
<dbReference type="SUPFAM" id="SSF141868">
    <property type="entry name" value="EAL domain-like"/>
    <property type="match status" value="1"/>
</dbReference>
<dbReference type="InterPro" id="IPR001633">
    <property type="entry name" value="EAL_dom"/>
</dbReference>
<evidence type="ECO:0000259" key="1">
    <source>
        <dbReference type="PROSITE" id="PS50883"/>
    </source>
</evidence>